<feature type="compositionally biased region" description="Basic residues" evidence="1">
    <location>
        <begin position="869"/>
        <end position="878"/>
    </location>
</feature>
<dbReference type="EMBL" id="LSRX01000031">
    <property type="protein sequence ID" value="OLQ13187.1"/>
    <property type="molecule type" value="Genomic_DNA"/>
</dbReference>
<dbReference type="Proteomes" id="UP000186817">
    <property type="component" value="Unassembled WGS sequence"/>
</dbReference>
<feature type="compositionally biased region" description="Acidic residues" evidence="1">
    <location>
        <begin position="317"/>
        <end position="326"/>
    </location>
</feature>
<evidence type="ECO:0000313" key="2">
    <source>
        <dbReference type="EMBL" id="OLQ13187.1"/>
    </source>
</evidence>
<gene>
    <name evidence="2" type="ORF">AK812_SmicGene2769</name>
</gene>
<proteinExistence type="predicted"/>
<feature type="compositionally biased region" description="Low complexity" evidence="1">
    <location>
        <begin position="354"/>
        <end position="391"/>
    </location>
</feature>
<organism evidence="2 3">
    <name type="scientific">Symbiodinium microadriaticum</name>
    <name type="common">Dinoflagellate</name>
    <name type="synonym">Zooxanthella microadriatica</name>
    <dbReference type="NCBI Taxonomy" id="2951"/>
    <lineage>
        <taxon>Eukaryota</taxon>
        <taxon>Sar</taxon>
        <taxon>Alveolata</taxon>
        <taxon>Dinophyceae</taxon>
        <taxon>Suessiales</taxon>
        <taxon>Symbiodiniaceae</taxon>
        <taxon>Symbiodinium</taxon>
    </lineage>
</organism>
<feature type="region of interest" description="Disordered" evidence="1">
    <location>
        <begin position="225"/>
        <end position="391"/>
    </location>
</feature>
<dbReference type="OrthoDB" id="447412at2759"/>
<feature type="compositionally biased region" description="Gly residues" evidence="1">
    <location>
        <begin position="839"/>
        <end position="850"/>
    </location>
</feature>
<protein>
    <submittedName>
        <fullName evidence="2">Uncharacterized protein</fullName>
    </submittedName>
</protein>
<evidence type="ECO:0000313" key="3">
    <source>
        <dbReference type="Proteomes" id="UP000186817"/>
    </source>
</evidence>
<feature type="region of interest" description="Disordered" evidence="1">
    <location>
        <begin position="683"/>
        <end position="702"/>
    </location>
</feature>
<evidence type="ECO:0000256" key="1">
    <source>
        <dbReference type="SAM" id="MobiDB-lite"/>
    </source>
</evidence>
<feature type="compositionally biased region" description="Basic and acidic residues" evidence="1">
    <location>
        <begin position="691"/>
        <end position="701"/>
    </location>
</feature>
<name>A0A1Q9F0K8_SYMMI</name>
<keyword evidence="3" id="KW-1185">Reference proteome</keyword>
<feature type="region of interest" description="Disordered" evidence="1">
    <location>
        <begin position="836"/>
        <end position="887"/>
    </location>
</feature>
<reference evidence="2 3" key="1">
    <citation type="submission" date="2016-02" db="EMBL/GenBank/DDBJ databases">
        <title>Genome analysis of coral dinoflagellate symbionts highlights evolutionary adaptations to a symbiotic lifestyle.</title>
        <authorList>
            <person name="Aranda M."/>
            <person name="Li Y."/>
            <person name="Liew Y.J."/>
            <person name="Baumgarten S."/>
            <person name="Simakov O."/>
            <person name="Wilson M."/>
            <person name="Piel J."/>
            <person name="Ashoor H."/>
            <person name="Bougouffa S."/>
            <person name="Bajic V.B."/>
            <person name="Ryu T."/>
            <person name="Ravasi T."/>
            <person name="Bayer T."/>
            <person name="Micklem G."/>
            <person name="Kim H."/>
            <person name="Bhak J."/>
            <person name="Lajeunesse T.C."/>
            <person name="Voolstra C.R."/>
        </authorList>
    </citation>
    <scope>NUCLEOTIDE SEQUENCE [LARGE SCALE GENOMIC DNA]</scope>
    <source>
        <strain evidence="2 3">CCMP2467</strain>
    </source>
</reference>
<sequence>MTFSMTSDSAPAITDFADTVAEQQPSEAEILEALKQKKVPSSAWEGCVHNLKNTASMLNHVRLFHPECLKEGVSARSTSEDKDGSPKADPKTLEDFCLEMVLKEHTLKMVEDMRAELKSAVQHVEEVGPKGRRRPAPFRTPAQETVTRWSSTLAAMITLICNHRAMTICAALHAGDGKPYPEPLSADELTVFVQLRACMTPLRHASRLLESESIYDHLGKSIQKFDLKEPSSKKRQPPAVDNKEPGKKKRQPVAVDKEPAKKLQPPAVEKAPAKKKREPPAVDKASFRASTKRQRGDWREEVDGEEETAGTAAKADGDDDDSEEAILDPGTPLPSEEEEDPAAAAPEAPPATEPPAEATEEAPAAEAEAVPTEPAATKAEETSAPADAGGPAPKAVVATLDVIVGKNKVGQLRVLLPLGLDPDVEQRLQACAGPDGGVVDFLSPGALCGFGGHEIPGVKEKEKEKKKKKEADAGTFGALNFGAVALSESRIAGSKGPGMQGFLQSAAAFRLRQLGVEAKLEDPALVLLTAWREYGGRMSTNRQEVEGSTVRADMGAQRLGIIRRAAREKGDWHHLAGAAGGVNDALKTLIEEGMVVEGGREAGATPHYEKRVAALDLQLGLVLPRLLPHDASVLARSWEGMLKPEQNKQLTVFSPRVLTFKQGLMLTPGEALRKLVDDEAGGAPSVLPVEEGGRGQRHEAGPGKVSRTLLLELRDARLRWAKRHARDSGRDDRLLKEVAAHVRQLLQIDGPLTKLTATSKVITWKQCQEPPDTSGEELSIDSKLRAHIAGWTLHGRLGFPDYFTTSSFTGCIQSGFAAAEAVCKLLKDAEPKAASLKVEGGGKGSKGALGKGSWNDWQQADDWFDKGYKGKGKGKRKGGGGYWEPYR</sequence>
<accession>A0A1Q9F0K8</accession>
<dbReference type="AlphaFoldDB" id="A0A1Q9F0K8"/>
<comment type="caution">
    <text evidence="2">The sequence shown here is derived from an EMBL/GenBank/DDBJ whole genome shotgun (WGS) entry which is preliminary data.</text>
</comment>